<protein>
    <submittedName>
        <fullName evidence="3">PilZ domain-containing protein</fullName>
    </submittedName>
</protein>
<evidence type="ECO:0000259" key="1">
    <source>
        <dbReference type="Pfam" id="PF07238"/>
    </source>
</evidence>
<keyword evidence="5" id="KW-1185">Reference proteome</keyword>
<dbReference type="EMBL" id="RBID01000017">
    <property type="protein sequence ID" value="RKQ55490.1"/>
    <property type="molecule type" value="Genomic_DNA"/>
</dbReference>
<evidence type="ECO:0000313" key="2">
    <source>
        <dbReference type="EMBL" id="MDC7691503.1"/>
    </source>
</evidence>
<dbReference type="SUPFAM" id="SSF141371">
    <property type="entry name" value="PilZ domain-like"/>
    <property type="match status" value="1"/>
</dbReference>
<reference evidence="3 4" key="1">
    <citation type="submission" date="2018-10" db="EMBL/GenBank/DDBJ databases">
        <title>Genomic Encyclopedia of Type Strains, Phase IV (KMG-IV): sequencing the most valuable type-strain genomes for metagenomic binning, comparative biology and taxonomic classification.</title>
        <authorList>
            <person name="Goeker M."/>
        </authorList>
    </citation>
    <scope>NUCLEOTIDE SEQUENCE [LARGE SCALE GENOMIC DNA]</scope>
    <source>
        <strain evidence="3 4">DSM 3303</strain>
    </source>
</reference>
<proteinExistence type="predicted"/>
<gene>
    <name evidence="3" type="ORF">C8E02_2872</name>
    <name evidence="2" type="ORF">PQU93_12015</name>
</gene>
<comment type="caution">
    <text evidence="3">The sequence shown here is derived from an EMBL/GenBank/DDBJ whole genome shotgun (WGS) entry which is preliminary data.</text>
</comment>
<dbReference type="GO" id="GO:0035438">
    <property type="term" value="F:cyclic-di-GMP binding"/>
    <property type="evidence" value="ECO:0007669"/>
    <property type="project" value="InterPro"/>
</dbReference>
<evidence type="ECO:0000313" key="5">
    <source>
        <dbReference type="Proteomes" id="UP001221566"/>
    </source>
</evidence>
<organism evidence="3 4">
    <name type="scientific">Vogesella indigofera</name>
    <name type="common">Pseudomonas indigofera</name>
    <dbReference type="NCBI Taxonomy" id="45465"/>
    <lineage>
        <taxon>Bacteria</taxon>
        <taxon>Pseudomonadati</taxon>
        <taxon>Pseudomonadota</taxon>
        <taxon>Betaproteobacteria</taxon>
        <taxon>Neisseriales</taxon>
        <taxon>Chromobacteriaceae</taxon>
        <taxon>Vogesella</taxon>
    </lineage>
</organism>
<evidence type="ECO:0000313" key="3">
    <source>
        <dbReference type="EMBL" id="RKQ55490.1"/>
    </source>
</evidence>
<dbReference type="InterPro" id="IPR009875">
    <property type="entry name" value="PilZ_domain"/>
</dbReference>
<dbReference type="EMBL" id="JAQQKY010000006">
    <property type="protein sequence ID" value="MDC7691503.1"/>
    <property type="molecule type" value="Genomic_DNA"/>
</dbReference>
<sequence>MKPFDAHHERRGGKRLRMGCRAKMKSRHTGETHYGECVDLSVDGLAIRSAFVPQFGEILEVTIIVPPVGAVYSKPFETVVEVRRCNEVERGKLYEIGAKIIKR</sequence>
<reference evidence="2 5" key="2">
    <citation type="submission" date="2023-01" db="EMBL/GenBank/DDBJ databases">
        <title>Novel species of the genus Vogesella isolated from rivers.</title>
        <authorList>
            <person name="Lu H."/>
        </authorList>
    </citation>
    <scope>NUCLEOTIDE SEQUENCE [LARGE SCALE GENOMIC DNA]</scope>
    <source>
        <strain evidence="2 5">SH7W</strain>
    </source>
</reference>
<name>A0A495B473_VOGIN</name>
<feature type="domain" description="PilZ" evidence="1">
    <location>
        <begin position="10"/>
        <end position="99"/>
    </location>
</feature>
<dbReference type="Proteomes" id="UP000279384">
    <property type="component" value="Unassembled WGS sequence"/>
</dbReference>
<dbReference type="Pfam" id="PF07238">
    <property type="entry name" value="PilZ"/>
    <property type="match status" value="1"/>
</dbReference>
<dbReference type="RefSeq" id="WP_238377308.1">
    <property type="nucleotide sequence ID" value="NZ_JAQQKY010000006.1"/>
</dbReference>
<evidence type="ECO:0000313" key="4">
    <source>
        <dbReference type="Proteomes" id="UP000279384"/>
    </source>
</evidence>
<accession>A0A495B473</accession>
<dbReference type="Proteomes" id="UP001221566">
    <property type="component" value="Unassembled WGS sequence"/>
</dbReference>
<dbReference type="AlphaFoldDB" id="A0A495B473"/>